<dbReference type="EMBL" id="JAUEOZ010000003">
    <property type="protein sequence ID" value="MDN2483977.1"/>
    <property type="molecule type" value="Genomic_DNA"/>
</dbReference>
<dbReference type="RefSeq" id="WP_289964163.1">
    <property type="nucleotide sequence ID" value="NZ_JAUEOZ010000003.1"/>
</dbReference>
<sequence length="214" mass="24111">MMMNKTILAVMAALTISGCANEPETYSDFRPEGKMGNTINSPRYTGIKYVDAPVDLIVSDKRSYSHIAEVDDVSVEFMHIINSDKTLEEMYGQAVKDMLDRQGFSVYTRTAPKKGEPTYEFLIKEYNVTANHKDEVQATVVVDVKLLSADGKSRFKQEFVGEAIFSPSSMPTRQELVNVLNRVSQDVLNQIAKSKGVHRFANTHFENNHPRKVL</sequence>
<reference evidence="1" key="1">
    <citation type="submission" date="2024-05" db="EMBL/GenBank/DDBJ databases">
        <title>Genome Sequences of Four Agar- Degrading Marine Bacteria.</title>
        <authorList>
            <person name="Phillips E.K."/>
            <person name="Shaffer J.C."/>
            <person name="Henson M.W."/>
            <person name="Temperton B."/>
            <person name="Thrash C.J."/>
            <person name="Martin M.O."/>
        </authorList>
    </citation>
    <scope>NUCLEOTIDE SEQUENCE</scope>
    <source>
        <strain evidence="1">EKP203</strain>
    </source>
</reference>
<proteinExistence type="predicted"/>
<gene>
    <name evidence="1" type="ORF">QWJ08_21715</name>
</gene>
<comment type="caution">
    <text evidence="1">The sequence shown here is derived from an EMBL/GenBank/DDBJ whole genome shotgun (WGS) entry which is preliminary data.</text>
</comment>
<dbReference type="InterPro" id="IPR005619">
    <property type="entry name" value="Uncharacterised_YajG"/>
</dbReference>
<name>A0ABT7Y7J6_9VIBR</name>
<keyword evidence="2" id="KW-1185">Reference proteome</keyword>
<protein>
    <submittedName>
        <fullName evidence="1">YajG family lipoprotein</fullName>
    </submittedName>
</protein>
<evidence type="ECO:0000313" key="2">
    <source>
        <dbReference type="Proteomes" id="UP001169719"/>
    </source>
</evidence>
<organism evidence="1 2">
    <name type="scientific">Vibrio agarivorans</name>
    <dbReference type="NCBI Taxonomy" id="153622"/>
    <lineage>
        <taxon>Bacteria</taxon>
        <taxon>Pseudomonadati</taxon>
        <taxon>Pseudomonadota</taxon>
        <taxon>Gammaproteobacteria</taxon>
        <taxon>Vibrionales</taxon>
        <taxon>Vibrionaceae</taxon>
        <taxon>Vibrio</taxon>
    </lineage>
</organism>
<dbReference type="Pfam" id="PF03923">
    <property type="entry name" value="Lipoprotein_16"/>
    <property type="match status" value="1"/>
</dbReference>
<evidence type="ECO:0000313" key="1">
    <source>
        <dbReference type="EMBL" id="MDN2483977.1"/>
    </source>
</evidence>
<dbReference type="PROSITE" id="PS51257">
    <property type="entry name" value="PROKAR_LIPOPROTEIN"/>
    <property type="match status" value="1"/>
</dbReference>
<accession>A0ABT7Y7J6</accession>
<keyword evidence="1" id="KW-0449">Lipoprotein</keyword>
<dbReference type="Proteomes" id="UP001169719">
    <property type="component" value="Unassembled WGS sequence"/>
</dbReference>